<reference evidence="2 3" key="1">
    <citation type="submission" date="2020-02" db="EMBL/GenBank/DDBJ databases">
        <title>Draft genome sequence of two Spirosoma agri KCTC 52727 and Spirosoma terrae KCTC 52035.</title>
        <authorList>
            <person name="Rojas J."/>
            <person name="Ambika Manirajan B."/>
            <person name="Suarez C."/>
            <person name="Ratering S."/>
            <person name="Schnell S."/>
        </authorList>
    </citation>
    <scope>NUCLEOTIDE SEQUENCE [LARGE SCALE GENOMIC DNA]</scope>
    <source>
        <strain evidence="2 3">KCTC 52035</strain>
    </source>
</reference>
<organism evidence="2 3">
    <name type="scientific">Spirosoma terrae</name>
    <dbReference type="NCBI Taxonomy" id="1968276"/>
    <lineage>
        <taxon>Bacteria</taxon>
        <taxon>Pseudomonadati</taxon>
        <taxon>Bacteroidota</taxon>
        <taxon>Cytophagia</taxon>
        <taxon>Cytophagales</taxon>
        <taxon>Cytophagaceae</taxon>
        <taxon>Spirosoma</taxon>
    </lineage>
</organism>
<keyword evidence="1" id="KW-0812">Transmembrane</keyword>
<evidence type="ECO:0000313" key="2">
    <source>
        <dbReference type="EMBL" id="NDU97225.1"/>
    </source>
</evidence>
<feature type="transmembrane region" description="Helical" evidence="1">
    <location>
        <begin position="39"/>
        <end position="60"/>
    </location>
</feature>
<protein>
    <submittedName>
        <fullName evidence="2">Uncharacterized protein</fullName>
    </submittedName>
</protein>
<comment type="caution">
    <text evidence="2">The sequence shown here is derived from an EMBL/GenBank/DDBJ whole genome shotgun (WGS) entry which is preliminary data.</text>
</comment>
<evidence type="ECO:0000313" key="3">
    <source>
        <dbReference type="Proteomes" id="UP000474175"/>
    </source>
</evidence>
<dbReference type="AlphaFoldDB" id="A0A6L9L9E0"/>
<dbReference type="Proteomes" id="UP000474175">
    <property type="component" value="Unassembled WGS sequence"/>
</dbReference>
<name>A0A6L9L9E0_9BACT</name>
<feature type="transmembrane region" description="Helical" evidence="1">
    <location>
        <begin position="12"/>
        <end position="33"/>
    </location>
</feature>
<evidence type="ECO:0000256" key="1">
    <source>
        <dbReference type="SAM" id="Phobius"/>
    </source>
</evidence>
<dbReference type="EMBL" id="JAAFZH010000010">
    <property type="protein sequence ID" value="NDU97225.1"/>
    <property type="molecule type" value="Genomic_DNA"/>
</dbReference>
<keyword evidence="1" id="KW-0472">Membrane</keyword>
<accession>A0A6L9L9E0</accession>
<keyword evidence="3" id="KW-1185">Reference proteome</keyword>
<sequence>MATLKNVKVTAANILAFSVPLLTIVIAKITGMISGKDQLLIYTFTVGTAIAMSFLAFFILKELFDVPDTAKNISEMANNLLESINETNKREKLLVPNNQLKRIESSADIIRIISPDLYDDEHEFLDTIVLNIKNDKKYEYIIPDKPEVVNRMIRLIKKVEHKSGKKSEEININYRVIPPNQAPIVTAYGIYDGKEIKSLTAYVEVRIGDVKTETSHIQLNKDEAHSLNHWFESLFHQQ</sequence>
<proteinExistence type="predicted"/>
<keyword evidence="1" id="KW-1133">Transmembrane helix</keyword>
<gene>
    <name evidence="2" type="ORF">GK108_20240</name>
</gene>
<dbReference type="RefSeq" id="WP_163952459.1">
    <property type="nucleotide sequence ID" value="NZ_JAAFZH010000010.1"/>
</dbReference>